<dbReference type="OrthoDB" id="9779114at2"/>
<feature type="transmembrane region" description="Helical" evidence="1">
    <location>
        <begin position="70"/>
        <end position="88"/>
    </location>
</feature>
<evidence type="ECO:0000256" key="1">
    <source>
        <dbReference type="SAM" id="Phobius"/>
    </source>
</evidence>
<dbReference type="InterPro" id="IPR032816">
    <property type="entry name" value="VTT_dom"/>
</dbReference>
<sequence length="268" mass="28427">MPRRDQAEPAAQGPSPGCVKPSTWKRWLPLAVLLALMVLGFALGWHKYLSLSELIRNHAALAAMVEQHRIAALGLFCAVYVAAVALSFPGASLLTMVGGLLFGALAAGAITAFAATIGAVIIFLAARTSLGHALKERAGSMAARLAKGLREDAFNYLLFLRLTPIFPFWLVNVAPALVNVPLRTYTLATFIGILPGTYAYAFLGSGLESLIAAQERADPGCAARGSCSIDPSALVTRQMIIAFVALGIVALIPVVTKKWRRWRAGDGT</sequence>
<feature type="transmembrane region" description="Helical" evidence="1">
    <location>
        <begin position="239"/>
        <end position="256"/>
    </location>
</feature>
<dbReference type="EMBL" id="QAYG01000001">
    <property type="protein sequence ID" value="PTW62490.1"/>
    <property type="molecule type" value="Genomic_DNA"/>
</dbReference>
<comment type="caution">
    <text evidence="3">The sequence shown here is derived from an EMBL/GenBank/DDBJ whole genome shotgun (WGS) entry which is preliminary data.</text>
</comment>
<feature type="transmembrane region" description="Helical" evidence="1">
    <location>
        <begin position="27"/>
        <end position="49"/>
    </location>
</feature>
<feature type="domain" description="VTT" evidence="2">
    <location>
        <begin position="91"/>
        <end position="205"/>
    </location>
</feature>
<keyword evidence="4" id="KW-1185">Reference proteome</keyword>
<dbReference type="RefSeq" id="WP_107989029.1">
    <property type="nucleotide sequence ID" value="NZ_QAYG01000001.1"/>
</dbReference>
<reference evidence="3 4" key="1">
    <citation type="submission" date="2018-04" db="EMBL/GenBank/DDBJ databases">
        <title>Genomic Encyclopedia of Archaeal and Bacterial Type Strains, Phase II (KMG-II): from individual species to whole genera.</title>
        <authorList>
            <person name="Goeker M."/>
        </authorList>
    </citation>
    <scope>NUCLEOTIDE SEQUENCE [LARGE SCALE GENOMIC DNA]</scope>
    <source>
        <strain evidence="3 4">DSM 23382</strain>
    </source>
</reference>
<dbReference type="AlphaFoldDB" id="A0A2T5VFG8"/>
<keyword evidence="1" id="KW-1133">Transmembrane helix</keyword>
<evidence type="ECO:0000313" key="3">
    <source>
        <dbReference type="EMBL" id="PTW62490.1"/>
    </source>
</evidence>
<feature type="transmembrane region" description="Helical" evidence="1">
    <location>
        <begin position="153"/>
        <end position="171"/>
    </location>
</feature>
<evidence type="ECO:0000313" key="4">
    <source>
        <dbReference type="Proteomes" id="UP000244081"/>
    </source>
</evidence>
<gene>
    <name evidence="3" type="ORF">C8N35_101534</name>
</gene>
<name>A0A2T5VFG8_9HYPH</name>
<dbReference type="PANTHER" id="PTHR46826">
    <property type="match status" value="1"/>
</dbReference>
<dbReference type="PANTHER" id="PTHR46826:SF1">
    <property type="entry name" value="TVP38_TMEM64 FAMILY MEMBRANE PROTEIN YDJX"/>
    <property type="match status" value="1"/>
</dbReference>
<dbReference type="Pfam" id="PF09335">
    <property type="entry name" value="VTT_dom"/>
    <property type="match status" value="1"/>
</dbReference>
<keyword evidence="1" id="KW-0812">Transmembrane</keyword>
<protein>
    <submittedName>
        <fullName evidence="3">Putative membrane protein YdjX (TVP38/TMEM64 family)</fullName>
    </submittedName>
</protein>
<dbReference type="InterPro" id="IPR053240">
    <property type="entry name" value="VTT_domain"/>
</dbReference>
<keyword evidence="1" id="KW-0472">Membrane</keyword>
<accession>A0A2T5VFG8</accession>
<organism evidence="3 4">
    <name type="scientific">Breoghania corrubedonensis</name>
    <dbReference type="NCBI Taxonomy" id="665038"/>
    <lineage>
        <taxon>Bacteria</taxon>
        <taxon>Pseudomonadati</taxon>
        <taxon>Pseudomonadota</taxon>
        <taxon>Alphaproteobacteria</taxon>
        <taxon>Hyphomicrobiales</taxon>
        <taxon>Stappiaceae</taxon>
        <taxon>Breoghania</taxon>
    </lineage>
</organism>
<feature type="transmembrane region" description="Helical" evidence="1">
    <location>
        <begin position="100"/>
        <end position="126"/>
    </location>
</feature>
<proteinExistence type="predicted"/>
<dbReference type="Proteomes" id="UP000244081">
    <property type="component" value="Unassembled WGS sequence"/>
</dbReference>
<evidence type="ECO:0000259" key="2">
    <source>
        <dbReference type="Pfam" id="PF09335"/>
    </source>
</evidence>